<gene>
    <name evidence="1" type="ORF">IU449_03175</name>
</gene>
<dbReference type="RefSeq" id="WP_195000451.1">
    <property type="nucleotide sequence ID" value="NZ_JADLQN010000001.1"/>
</dbReference>
<keyword evidence="2" id="KW-1185">Reference proteome</keyword>
<accession>A0ABS0D4Z7</accession>
<evidence type="ECO:0000313" key="1">
    <source>
        <dbReference type="EMBL" id="MBF6353560.1"/>
    </source>
</evidence>
<dbReference type="EMBL" id="JADLQN010000001">
    <property type="protein sequence ID" value="MBF6353560.1"/>
    <property type="molecule type" value="Genomic_DNA"/>
</dbReference>
<name>A0ABS0D4Z7_9NOCA</name>
<sequence length="131" mass="14791">MSLVVPQIVVDSHVMRQVFVSPTPLLESAWTINGIAPAAIVPRHRALTSPWMLVRQADPEAFRALDGTVDTYLEHWLTLVGHDRAHRANLFDPGWIQVRRQVGPESYSRVARFPLTAATRWPLTGTETPFR</sequence>
<organism evidence="1 2">
    <name type="scientific">Nocardia higoensis</name>
    <dbReference type="NCBI Taxonomy" id="228599"/>
    <lineage>
        <taxon>Bacteria</taxon>
        <taxon>Bacillati</taxon>
        <taxon>Actinomycetota</taxon>
        <taxon>Actinomycetes</taxon>
        <taxon>Mycobacteriales</taxon>
        <taxon>Nocardiaceae</taxon>
        <taxon>Nocardia</taxon>
    </lineage>
</organism>
<protein>
    <submittedName>
        <fullName evidence="1">Uncharacterized protein</fullName>
    </submittedName>
</protein>
<proteinExistence type="predicted"/>
<reference evidence="1 2" key="1">
    <citation type="submission" date="2020-10" db="EMBL/GenBank/DDBJ databases">
        <title>Identification of Nocardia species via Next-generation sequencing and recognition of intraspecies genetic diversity.</title>
        <authorList>
            <person name="Li P."/>
            <person name="Li P."/>
            <person name="Lu B."/>
        </authorList>
    </citation>
    <scope>NUCLEOTIDE SEQUENCE [LARGE SCALE GENOMIC DNA]</scope>
    <source>
        <strain evidence="1 2">BJ06-0143</strain>
    </source>
</reference>
<dbReference type="Proteomes" id="UP000707731">
    <property type="component" value="Unassembled WGS sequence"/>
</dbReference>
<evidence type="ECO:0000313" key="2">
    <source>
        <dbReference type="Proteomes" id="UP000707731"/>
    </source>
</evidence>
<comment type="caution">
    <text evidence="1">The sequence shown here is derived from an EMBL/GenBank/DDBJ whole genome shotgun (WGS) entry which is preliminary data.</text>
</comment>